<evidence type="ECO:0000313" key="3">
    <source>
        <dbReference type="EMBL" id="MCA9758891.1"/>
    </source>
</evidence>
<sequence>MKIKFCTMLIACLAITIAWGCSGEKGSIADKANQAASQAKDAAGDVGDHAKDAMEKAESAAGDMKDQAGDMLGALKSQWNEQLEGFDKQLNGLKETAGKLDNGELNGYVQTIETKLSEVKDTISNLTGGNLDLAAIKDTVSSKLTELKGLFQAAEDKVKALMGGGH</sequence>
<dbReference type="Gene3D" id="1.20.120.20">
    <property type="entry name" value="Apolipoprotein"/>
    <property type="match status" value="1"/>
</dbReference>
<dbReference type="AlphaFoldDB" id="A0A956NHM1"/>
<evidence type="ECO:0000313" key="4">
    <source>
        <dbReference type="Proteomes" id="UP000739538"/>
    </source>
</evidence>
<reference evidence="3" key="1">
    <citation type="submission" date="2020-04" db="EMBL/GenBank/DDBJ databases">
        <authorList>
            <person name="Zhang T."/>
        </authorList>
    </citation>
    <scope>NUCLEOTIDE SEQUENCE</scope>
    <source>
        <strain evidence="3">HKST-UBA02</strain>
    </source>
</reference>
<comment type="caution">
    <text evidence="3">The sequence shown here is derived from an EMBL/GenBank/DDBJ whole genome shotgun (WGS) entry which is preliminary data.</text>
</comment>
<feature type="compositionally biased region" description="Basic and acidic residues" evidence="1">
    <location>
        <begin position="42"/>
        <end position="59"/>
    </location>
</feature>
<dbReference type="Proteomes" id="UP000739538">
    <property type="component" value="Unassembled WGS sequence"/>
</dbReference>
<feature type="chain" id="PRO_5038098254" evidence="2">
    <location>
        <begin position="21"/>
        <end position="166"/>
    </location>
</feature>
<accession>A0A956NHM1</accession>
<evidence type="ECO:0000256" key="2">
    <source>
        <dbReference type="SAM" id="SignalP"/>
    </source>
</evidence>
<gene>
    <name evidence="3" type="ORF">KDA27_24060</name>
</gene>
<feature type="region of interest" description="Disordered" evidence="1">
    <location>
        <begin position="40"/>
        <end position="59"/>
    </location>
</feature>
<evidence type="ECO:0000256" key="1">
    <source>
        <dbReference type="SAM" id="MobiDB-lite"/>
    </source>
</evidence>
<dbReference type="EMBL" id="JAGQHS010000226">
    <property type="protein sequence ID" value="MCA9758891.1"/>
    <property type="molecule type" value="Genomic_DNA"/>
</dbReference>
<keyword evidence="2" id="KW-0732">Signal</keyword>
<reference evidence="3" key="2">
    <citation type="journal article" date="2021" name="Microbiome">
        <title>Successional dynamics and alternative stable states in a saline activated sludge microbial community over 9 years.</title>
        <authorList>
            <person name="Wang Y."/>
            <person name="Ye J."/>
            <person name="Ju F."/>
            <person name="Liu L."/>
            <person name="Boyd J.A."/>
            <person name="Deng Y."/>
            <person name="Parks D.H."/>
            <person name="Jiang X."/>
            <person name="Yin X."/>
            <person name="Woodcroft B.J."/>
            <person name="Tyson G.W."/>
            <person name="Hugenholtz P."/>
            <person name="Polz M.F."/>
            <person name="Zhang T."/>
        </authorList>
    </citation>
    <scope>NUCLEOTIDE SEQUENCE</scope>
    <source>
        <strain evidence="3">HKST-UBA02</strain>
    </source>
</reference>
<proteinExistence type="predicted"/>
<feature type="signal peptide" evidence="2">
    <location>
        <begin position="1"/>
        <end position="20"/>
    </location>
</feature>
<protein>
    <submittedName>
        <fullName evidence="3">Uncharacterized protein</fullName>
    </submittedName>
</protein>
<name>A0A956NHM1_UNCEI</name>
<organism evidence="3 4">
    <name type="scientific">Eiseniibacteriota bacterium</name>
    <dbReference type="NCBI Taxonomy" id="2212470"/>
    <lineage>
        <taxon>Bacteria</taxon>
        <taxon>Candidatus Eiseniibacteriota</taxon>
    </lineage>
</organism>